<dbReference type="InterPro" id="IPR046539">
    <property type="entry name" value="DUF6604"/>
</dbReference>
<dbReference type="PANTHER" id="PTHR38795:SF1">
    <property type="entry name" value="DUF6604 DOMAIN-CONTAINING PROTEIN"/>
    <property type="match status" value="1"/>
</dbReference>
<comment type="caution">
    <text evidence="2">The sequence shown here is derived from an EMBL/GenBank/DDBJ whole genome shotgun (WGS) entry which is preliminary data.</text>
</comment>
<feature type="domain" description="DUF6604" evidence="1">
    <location>
        <begin position="12"/>
        <end position="264"/>
    </location>
</feature>
<sequence>MALDPVLFNTYKQYKAGTASVISWLVNQSKETNVSTKLLPAASGSQGSGRLKGKARAARKENGPKHIVPLASIPQIAQAIAEAAKAMVPLKIIRTLEEVIAARSECNDCFEQQGPRDTSTTTSNRKHQYFVEVLRETLQILKPLSRVPDQTKAAKQKASNAKVNNDIIDLQNRFDYLEVDEPTEWTASALPSKTNKTAGTFELEPRDEDVSFAIFCLFKDLTDIRHYVRQTWAEYREHQIAFTTAALTMNTAISIFRRLNEEFIAEFPDFDDHGEIIKYLTNGYCDPNHDKNSQGFATYTGPDFTVSSKIFFCDHTYEHLRLFFMGGELPLFQEKEDQGSGLRFTQDEKTLLKCLSLFGLIASAYKGHFYNDQLIQGLHLLKTNNPDKNIYTWVVFAVQLFVDTRRVVGSERAKCLDEAQELGKWMSAALEQSALFGQASNANGFCQVNPGRISEIKMAINLVLKEDLVQTMLEEYFKDRAHEYSW</sequence>
<gene>
    <name evidence="2" type="ORF">LAWI1_G004150</name>
</gene>
<organism evidence="2 3">
    <name type="scientific">Lachnellula willkommii</name>
    <dbReference type="NCBI Taxonomy" id="215461"/>
    <lineage>
        <taxon>Eukaryota</taxon>
        <taxon>Fungi</taxon>
        <taxon>Dikarya</taxon>
        <taxon>Ascomycota</taxon>
        <taxon>Pezizomycotina</taxon>
        <taxon>Leotiomycetes</taxon>
        <taxon>Helotiales</taxon>
        <taxon>Lachnaceae</taxon>
        <taxon>Lachnellula</taxon>
    </lineage>
</organism>
<protein>
    <recommendedName>
        <fullName evidence="1">DUF6604 domain-containing protein</fullName>
    </recommendedName>
</protein>
<name>A0A559M9E3_9HELO</name>
<dbReference type="PANTHER" id="PTHR38795">
    <property type="entry name" value="DUF6604 DOMAIN-CONTAINING PROTEIN"/>
    <property type="match status" value="1"/>
</dbReference>
<proteinExistence type="predicted"/>
<dbReference type="Pfam" id="PF20253">
    <property type="entry name" value="DUF6604"/>
    <property type="match status" value="1"/>
</dbReference>
<evidence type="ECO:0000259" key="1">
    <source>
        <dbReference type="Pfam" id="PF20253"/>
    </source>
</evidence>
<reference evidence="2 3" key="1">
    <citation type="submission" date="2018-05" db="EMBL/GenBank/DDBJ databases">
        <title>Genome sequencing and assembly of the regulated plant pathogen Lachnellula willkommii and related sister species for the development of diagnostic species identification markers.</title>
        <authorList>
            <person name="Giroux E."/>
            <person name="Bilodeau G."/>
        </authorList>
    </citation>
    <scope>NUCLEOTIDE SEQUENCE [LARGE SCALE GENOMIC DNA]</scope>
    <source>
        <strain evidence="2 3">CBS 172.35</strain>
    </source>
</reference>
<dbReference type="EMBL" id="QGML01001190">
    <property type="protein sequence ID" value="TVY89569.1"/>
    <property type="molecule type" value="Genomic_DNA"/>
</dbReference>
<dbReference type="Proteomes" id="UP000315522">
    <property type="component" value="Unassembled WGS sequence"/>
</dbReference>
<evidence type="ECO:0000313" key="2">
    <source>
        <dbReference type="EMBL" id="TVY89569.1"/>
    </source>
</evidence>
<evidence type="ECO:0000313" key="3">
    <source>
        <dbReference type="Proteomes" id="UP000315522"/>
    </source>
</evidence>
<accession>A0A559M9E3</accession>
<dbReference type="AlphaFoldDB" id="A0A559M9E3"/>
<keyword evidence="3" id="KW-1185">Reference proteome</keyword>